<dbReference type="InterPro" id="IPR008271">
    <property type="entry name" value="Ser/Thr_kinase_AS"/>
</dbReference>
<evidence type="ECO:0000256" key="2">
    <source>
        <dbReference type="ARBA" id="ARBA00022741"/>
    </source>
</evidence>
<evidence type="ECO:0000313" key="6">
    <source>
        <dbReference type="EMBL" id="MFD0883017.1"/>
    </source>
</evidence>
<dbReference type="PANTHER" id="PTHR43289">
    <property type="entry name" value="MITOGEN-ACTIVATED PROTEIN KINASE KINASE KINASE 20-RELATED"/>
    <property type="match status" value="1"/>
</dbReference>
<dbReference type="PROSITE" id="PS50011">
    <property type="entry name" value="PROTEIN_KINASE_DOM"/>
    <property type="match status" value="1"/>
</dbReference>
<gene>
    <name evidence="6" type="ORF">ACFQ08_00335</name>
</gene>
<evidence type="ECO:0000256" key="1">
    <source>
        <dbReference type="ARBA" id="ARBA00022679"/>
    </source>
</evidence>
<keyword evidence="3 6" id="KW-0418">Kinase</keyword>
<keyword evidence="4" id="KW-0067">ATP-binding</keyword>
<name>A0ABW3DJ96_9ACTN</name>
<dbReference type="GO" id="GO:0004674">
    <property type="term" value="F:protein serine/threonine kinase activity"/>
    <property type="evidence" value="ECO:0007669"/>
    <property type="project" value="UniProtKB-EC"/>
</dbReference>
<keyword evidence="2" id="KW-0547">Nucleotide-binding</keyword>
<dbReference type="Pfam" id="PF00069">
    <property type="entry name" value="Pkinase"/>
    <property type="match status" value="1"/>
</dbReference>
<proteinExistence type="predicted"/>
<dbReference type="SUPFAM" id="SSF56112">
    <property type="entry name" value="Protein kinase-like (PK-like)"/>
    <property type="match status" value="1"/>
</dbReference>
<feature type="domain" description="Protein kinase" evidence="5">
    <location>
        <begin position="16"/>
        <end position="265"/>
    </location>
</feature>
<keyword evidence="7" id="KW-1185">Reference proteome</keyword>
<dbReference type="PANTHER" id="PTHR43289:SF34">
    <property type="entry name" value="SERINE_THREONINE-PROTEIN KINASE YBDM-RELATED"/>
    <property type="match status" value="1"/>
</dbReference>
<dbReference type="EMBL" id="JBHTHX010000002">
    <property type="protein sequence ID" value="MFD0883017.1"/>
    <property type="molecule type" value="Genomic_DNA"/>
</dbReference>
<dbReference type="EC" id="2.7.11.1" evidence="6"/>
<dbReference type="InterPro" id="IPR011009">
    <property type="entry name" value="Kinase-like_dom_sf"/>
</dbReference>
<dbReference type="PROSITE" id="PS00108">
    <property type="entry name" value="PROTEIN_KINASE_ST"/>
    <property type="match status" value="1"/>
</dbReference>
<evidence type="ECO:0000313" key="7">
    <source>
        <dbReference type="Proteomes" id="UP001597024"/>
    </source>
</evidence>
<accession>A0ABW3DJ96</accession>
<keyword evidence="1 6" id="KW-0808">Transferase</keyword>
<comment type="caution">
    <text evidence="6">The sequence shown here is derived from an EMBL/GenBank/DDBJ whole genome shotgun (WGS) entry which is preliminary data.</text>
</comment>
<evidence type="ECO:0000256" key="4">
    <source>
        <dbReference type="ARBA" id="ARBA00022840"/>
    </source>
</evidence>
<organism evidence="6 7">
    <name type="scientific">Streptosporangium algeriense</name>
    <dbReference type="NCBI Taxonomy" id="1682748"/>
    <lineage>
        <taxon>Bacteria</taxon>
        <taxon>Bacillati</taxon>
        <taxon>Actinomycetota</taxon>
        <taxon>Actinomycetes</taxon>
        <taxon>Streptosporangiales</taxon>
        <taxon>Streptosporangiaceae</taxon>
        <taxon>Streptosporangium</taxon>
    </lineage>
</organism>
<dbReference type="InterPro" id="IPR000719">
    <property type="entry name" value="Prot_kinase_dom"/>
</dbReference>
<evidence type="ECO:0000259" key="5">
    <source>
        <dbReference type="PROSITE" id="PS50011"/>
    </source>
</evidence>
<dbReference type="Proteomes" id="UP001597024">
    <property type="component" value="Unassembled WGS sequence"/>
</dbReference>
<dbReference type="Gene3D" id="3.30.200.20">
    <property type="entry name" value="Phosphorylase Kinase, domain 1"/>
    <property type="match status" value="1"/>
</dbReference>
<sequence length="265" mass="27756">MVGGAVSRPLGMVGPYPLIRKLGEGGQGTVYLAHGPDGKPVAIKVLRDRIVGGAAGRENFVREAAMARRVRPFATARVIDADVVGDLAYIVSEYVPGPSLDRLVREKGPRDGDSLTRLAVGMAAALKGIHAAGIVHRDFKPANVLLGPDGPRVIDFGIARALDQITMTSGVLKGTPAYMSPEQISGEPVGPASDLFSWGATMLFGATGKHAFDAASLPAVYKMIVNHHPDLSVLPVALRALVADCLAKDPRERPTAAEVMLGITG</sequence>
<dbReference type="Gene3D" id="1.10.510.10">
    <property type="entry name" value="Transferase(Phosphotransferase) domain 1"/>
    <property type="match status" value="1"/>
</dbReference>
<reference evidence="7" key="1">
    <citation type="journal article" date="2019" name="Int. J. Syst. Evol. Microbiol.">
        <title>The Global Catalogue of Microorganisms (GCM) 10K type strain sequencing project: providing services to taxonomists for standard genome sequencing and annotation.</title>
        <authorList>
            <consortium name="The Broad Institute Genomics Platform"/>
            <consortium name="The Broad Institute Genome Sequencing Center for Infectious Disease"/>
            <person name="Wu L."/>
            <person name="Ma J."/>
        </authorList>
    </citation>
    <scope>NUCLEOTIDE SEQUENCE [LARGE SCALE GENOMIC DNA]</scope>
    <source>
        <strain evidence="7">CCUG 62974</strain>
    </source>
</reference>
<dbReference type="CDD" id="cd14014">
    <property type="entry name" value="STKc_PknB_like"/>
    <property type="match status" value="1"/>
</dbReference>
<protein>
    <submittedName>
        <fullName evidence="6">Serine/threonine-protein kinase</fullName>
        <ecNumber evidence="6">2.7.11.1</ecNumber>
    </submittedName>
</protein>
<evidence type="ECO:0000256" key="3">
    <source>
        <dbReference type="ARBA" id="ARBA00022777"/>
    </source>
</evidence>